<organism evidence="1 2">
    <name type="scientific">Leptospirillum ferriphilum</name>
    <dbReference type="NCBI Taxonomy" id="178606"/>
    <lineage>
        <taxon>Bacteria</taxon>
        <taxon>Pseudomonadati</taxon>
        <taxon>Nitrospirota</taxon>
        <taxon>Nitrospiria</taxon>
        <taxon>Nitrospirales</taxon>
        <taxon>Nitrospiraceae</taxon>
        <taxon>Leptospirillum</taxon>
    </lineage>
</organism>
<accession>A0A094X6B8</accession>
<proteinExistence type="predicted"/>
<gene>
    <name evidence="1" type="ORF">LptCag_0705</name>
</gene>
<sequence>MSIQYYFVFITKKDPAISLKALKKKGNFLKYSLHSLRKKHLLSFPDRLK</sequence>
<comment type="caution">
    <text evidence="1">The sequence shown here is derived from an EMBL/GenBank/DDBJ whole genome shotgun (WGS) entry which is preliminary data.</text>
</comment>
<dbReference type="AlphaFoldDB" id="A0A094X6B8"/>
<dbReference type="PATRIC" id="fig|178606.4.peg.1238"/>
<protein>
    <submittedName>
        <fullName evidence="1">Uncharacterized protein</fullName>
    </submittedName>
</protein>
<reference evidence="1 2" key="1">
    <citation type="submission" date="2014-06" db="EMBL/GenBank/DDBJ databases">
        <title>Draft genome sequence of iron oxidizing acidophile Leptospirillum ferriphilum DSM14647.</title>
        <authorList>
            <person name="Cardenas J.P."/>
            <person name="Lazcano M."/>
            <person name="Ossandon F.J."/>
            <person name="Corbett M."/>
            <person name="Holmes D.S."/>
            <person name="Watkin E."/>
        </authorList>
    </citation>
    <scope>NUCLEOTIDE SEQUENCE [LARGE SCALE GENOMIC DNA]</scope>
    <source>
        <strain evidence="1 2">DSM 14647</strain>
    </source>
</reference>
<evidence type="ECO:0000313" key="2">
    <source>
        <dbReference type="Proteomes" id="UP000029452"/>
    </source>
</evidence>
<dbReference type="EMBL" id="JPGK01000004">
    <property type="protein sequence ID" value="KGA94079.1"/>
    <property type="molecule type" value="Genomic_DNA"/>
</dbReference>
<evidence type="ECO:0000313" key="1">
    <source>
        <dbReference type="EMBL" id="KGA94079.1"/>
    </source>
</evidence>
<dbReference type="Proteomes" id="UP000029452">
    <property type="component" value="Unassembled WGS sequence"/>
</dbReference>
<name>A0A094X6B8_9BACT</name>